<dbReference type="EMBL" id="AP028214">
    <property type="protein sequence ID" value="BEI90783.1"/>
    <property type="molecule type" value="Genomic_DNA"/>
</dbReference>
<evidence type="ECO:0000313" key="3">
    <source>
        <dbReference type="Proteomes" id="UP001233271"/>
    </source>
</evidence>
<feature type="region of interest" description="Disordered" evidence="1">
    <location>
        <begin position="562"/>
        <end position="640"/>
    </location>
</feature>
<feature type="compositionally biased region" description="Basic and acidic residues" evidence="1">
    <location>
        <begin position="720"/>
        <end position="729"/>
    </location>
</feature>
<dbReference type="Proteomes" id="UP001233271">
    <property type="component" value="Chromosome 3"/>
</dbReference>
<evidence type="ECO:0000313" key="2">
    <source>
        <dbReference type="EMBL" id="BEI90783.1"/>
    </source>
</evidence>
<feature type="region of interest" description="Disordered" evidence="1">
    <location>
        <begin position="694"/>
        <end position="737"/>
    </location>
</feature>
<feature type="region of interest" description="Disordered" evidence="1">
    <location>
        <begin position="242"/>
        <end position="272"/>
    </location>
</feature>
<feature type="region of interest" description="Disordered" evidence="1">
    <location>
        <begin position="108"/>
        <end position="129"/>
    </location>
</feature>
<dbReference type="KEGG" id="ccac:CcaHIS019_0308530"/>
<reference evidence="2" key="1">
    <citation type="journal article" date="2023" name="BMC Genomics">
        <title>Chromosome-level genome assemblies of Cutaneotrichosporon spp. (Trichosporonales, Basidiomycota) reveal imbalanced evolution between nucleotide sequences and chromosome synteny.</title>
        <authorList>
            <person name="Kobayashi Y."/>
            <person name="Kayamori A."/>
            <person name="Aoki K."/>
            <person name="Shiwa Y."/>
            <person name="Matsutani M."/>
            <person name="Fujita N."/>
            <person name="Sugita T."/>
            <person name="Iwasaki W."/>
            <person name="Tanaka N."/>
            <person name="Takashima M."/>
        </authorList>
    </citation>
    <scope>NUCLEOTIDE SEQUENCE</scope>
    <source>
        <strain evidence="2">HIS019</strain>
    </source>
</reference>
<dbReference type="RefSeq" id="XP_060456048.1">
    <property type="nucleotide sequence ID" value="XM_060599346.1"/>
</dbReference>
<feature type="compositionally biased region" description="Polar residues" evidence="1">
    <location>
        <begin position="15"/>
        <end position="24"/>
    </location>
</feature>
<dbReference type="GeneID" id="85494653"/>
<accession>A0AA48IJ32</accession>
<feature type="region of interest" description="Disordered" evidence="1">
    <location>
        <begin position="1"/>
        <end position="24"/>
    </location>
</feature>
<feature type="compositionally biased region" description="Basic and acidic residues" evidence="1">
    <location>
        <begin position="694"/>
        <end position="713"/>
    </location>
</feature>
<organism evidence="2 3">
    <name type="scientific">Cutaneotrichosporon cavernicola</name>
    <dbReference type="NCBI Taxonomy" id="279322"/>
    <lineage>
        <taxon>Eukaryota</taxon>
        <taxon>Fungi</taxon>
        <taxon>Dikarya</taxon>
        <taxon>Basidiomycota</taxon>
        <taxon>Agaricomycotina</taxon>
        <taxon>Tremellomycetes</taxon>
        <taxon>Trichosporonales</taxon>
        <taxon>Trichosporonaceae</taxon>
        <taxon>Cutaneotrichosporon</taxon>
    </lineage>
</organism>
<feature type="compositionally biased region" description="Basic and acidic residues" evidence="1">
    <location>
        <begin position="618"/>
        <end position="640"/>
    </location>
</feature>
<keyword evidence="3" id="KW-1185">Reference proteome</keyword>
<gene>
    <name evidence="2" type="ORF">CcaverHIS019_0308530</name>
</gene>
<dbReference type="AlphaFoldDB" id="A0AA48IJ32"/>
<protein>
    <submittedName>
        <fullName evidence="2">Uncharacterized protein</fullName>
    </submittedName>
</protein>
<feature type="compositionally biased region" description="Basic and acidic residues" evidence="1">
    <location>
        <begin position="261"/>
        <end position="272"/>
    </location>
</feature>
<sequence length="951" mass="105305">MTQDTFPLPDFIHTSPPSLGGSNPTFPRLKVRCAPRVILPTHIAPDKPKPEALEKTIKVVAQLGAKIVISWSVDAASLEEADTLPEGAQLALEDRIGGWILNTRGKRKADELDGDDNHDDAAASDDNGRSKLCQPLGLSQEGSSIQQTVKTITLDQIATMMPEILRRQMIRRFPYVFDGPFLGYRKHLHLPPAFLTAMSGFAFNAARHRPEFLVKCGGIIGKMEESRREQVQGQIKAVAFLPAQQKPGRRKTDSQGEAQSQDDRQASRERIQEDASYARAADAIEAAANADAHLVARQRLHRLIAEKVAAVGTTKWLDVRRKRGRMGASRVVVDAPAVDYSQGPPVEVGKLLQERQFASSLDESHLQHCFPHHLLGGSQHHHFNLPHRAWDDDYDNLDDEADYVEDDYVGCGYAEGDGDIYDDDYVGYNNNGVYDDLADDLGDEKFGTPHLSLHHLSHGLELRSPHHRQWCGRDPSPSPLAGFDSLQLSDIPIIKPSFQRRAGLIYSDEGLDDVLGRPLADDFEIDLDDYLQDNLNDNLENRLAGNLDVRFGNVLKGSIMDGEDDLEGPDTLDAGFGKTRGVGYDSDLDKDDSSHPKGHVKLPPDGTVGGNLDDSLPDDGHEVPVRDLDDGFREDTDERLSSKRQDGFCLGPAVFIGDVLRLDGDEIDNHDDLDDLDDLDDVVEAYCDDHYRHADEPERPEAHVAKHPPEDSFMHSPFSRWDDGNHEDEPMGVDDLPGNADSPIAIDYQPSLPGFDGDREPAFNYDDSLDGDGLEDLPKPMSCSNASIQDHLSMDDVDHAQVADQYGREMDLLQNLTPDLRLTGTQNMSISQHSHNDERMLLKEREREPAKLDQADWDVDLDVDNWGEMPERALHCHEMYAVDDDLGEEASINTGAVARTCTASMRKGIATRSNDTASTRTTMDIDIKKKGTTILGRTAGLGWRPTIGVAT</sequence>
<name>A0AA48IJ32_9TREE</name>
<evidence type="ECO:0000256" key="1">
    <source>
        <dbReference type="SAM" id="MobiDB-lite"/>
    </source>
</evidence>
<proteinExistence type="predicted"/>